<comment type="subunit">
    <text evidence="9">The Tat system comprises two distinct complexes: a TatABC complex, containing multiple copies of TatA, TatB and TatC subunits, and a separate TatA complex, containing only TatA subunits. Substrates initially bind to the TatABC complex, which probably triggers association of the separate TatA complex to form the active translocon.</text>
</comment>
<sequence length="107" mass="11583">MESTFVPLVLGLGMQELVIILLIALLLFGGSRLAGIGKSSGRAIREFKEETRGLREDERRANSESSSDKRDATAGDVNRGIEAKSTDGSVDAEVVESETEKNSDELR</sequence>
<feature type="transmembrane region" description="Helical" evidence="9">
    <location>
        <begin position="6"/>
        <end position="28"/>
    </location>
</feature>
<dbReference type="InterPro" id="IPR003369">
    <property type="entry name" value="TatA/B/E"/>
</dbReference>
<dbReference type="NCBIfam" id="TIGR01411">
    <property type="entry name" value="tatAE"/>
    <property type="match status" value="1"/>
</dbReference>
<evidence type="ECO:0000256" key="2">
    <source>
        <dbReference type="ARBA" id="ARBA00022448"/>
    </source>
</evidence>
<dbReference type="RefSeq" id="WP_246044416.1">
    <property type="nucleotide sequence ID" value="NZ_BAAAMD010000003.1"/>
</dbReference>
<comment type="subcellular location">
    <subcellularLocation>
        <location evidence="1 9">Cell membrane</location>
        <topology evidence="1 9">Single-pass membrane protein</topology>
    </subcellularLocation>
</comment>
<protein>
    <recommendedName>
        <fullName evidence="9">Sec-independent protein translocase protein TatA</fullName>
    </recommendedName>
</protein>
<keyword evidence="6 9" id="KW-1133">Transmembrane helix</keyword>
<organism evidence="11 12">
    <name type="scientific">Propioniferax innocua</name>
    <dbReference type="NCBI Taxonomy" id="1753"/>
    <lineage>
        <taxon>Bacteria</taxon>
        <taxon>Bacillati</taxon>
        <taxon>Actinomycetota</taxon>
        <taxon>Actinomycetes</taxon>
        <taxon>Propionibacteriales</taxon>
        <taxon>Propionibacteriaceae</taxon>
        <taxon>Propioniferax</taxon>
    </lineage>
</organism>
<keyword evidence="12" id="KW-1185">Reference proteome</keyword>
<evidence type="ECO:0000256" key="1">
    <source>
        <dbReference type="ARBA" id="ARBA00004162"/>
    </source>
</evidence>
<evidence type="ECO:0000313" key="12">
    <source>
        <dbReference type="Proteomes" id="UP000316196"/>
    </source>
</evidence>
<comment type="function">
    <text evidence="9">Part of the twin-arginine translocation (Tat) system that transports large folded proteins containing a characteristic twin-arginine motif in their signal peptide across membranes. TatA could form the protein-conducting channel of the Tat system.</text>
</comment>
<feature type="compositionally biased region" description="Basic and acidic residues" evidence="10">
    <location>
        <begin position="98"/>
        <end position="107"/>
    </location>
</feature>
<evidence type="ECO:0000256" key="10">
    <source>
        <dbReference type="SAM" id="MobiDB-lite"/>
    </source>
</evidence>
<dbReference type="InterPro" id="IPR006312">
    <property type="entry name" value="TatA/E"/>
</dbReference>
<accession>A0A542Z7E0</accession>
<dbReference type="GO" id="GO:0033281">
    <property type="term" value="C:TAT protein transport complex"/>
    <property type="evidence" value="ECO:0007669"/>
    <property type="project" value="UniProtKB-UniRule"/>
</dbReference>
<comment type="similarity">
    <text evidence="9">Belongs to the TatA/E family.</text>
</comment>
<dbReference type="HAMAP" id="MF_00236">
    <property type="entry name" value="TatA_E"/>
    <property type="match status" value="1"/>
</dbReference>
<evidence type="ECO:0000256" key="3">
    <source>
        <dbReference type="ARBA" id="ARBA00022475"/>
    </source>
</evidence>
<keyword evidence="3 9" id="KW-1003">Cell membrane</keyword>
<dbReference type="GO" id="GO:0008320">
    <property type="term" value="F:protein transmembrane transporter activity"/>
    <property type="evidence" value="ECO:0007669"/>
    <property type="project" value="UniProtKB-UniRule"/>
</dbReference>
<feature type="compositionally biased region" description="Basic and acidic residues" evidence="10">
    <location>
        <begin position="47"/>
        <end position="85"/>
    </location>
</feature>
<keyword evidence="7 9" id="KW-0811">Translocation</keyword>
<gene>
    <name evidence="9" type="primary">tatA</name>
    <name evidence="11" type="ORF">FB460_2551</name>
</gene>
<dbReference type="AlphaFoldDB" id="A0A542Z7E0"/>
<keyword evidence="8 9" id="KW-0472">Membrane</keyword>
<keyword evidence="5 9" id="KW-0653">Protein transport</keyword>
<evidence type="ECO:0000256" key="6">
    <source>
        <dbReference type="ARBA" id="ARBA00022989"/>
    </source>
</evidence>
<dbReference type="Pfam" id="PF02416">
    <property type="entry name" value="TatA_B_E"/>
    <property type="match status" value="1"/>
</dbReference>
<dbReference type="EMBL" id="VFOR01000005">
    <property type="protein sequence ID" value="TQL56248.1"/>
    <property type="molecule type" value="Genomic_DNA"/>
</dbReference>
<dbReference type="Proteomes" id="UP000316196">
    <property type="component" value="Unassembled WGS sequence"/>
</dbReference>
<comment type="caution">
    <text evidence="11">The sequence shown here is derived from an EMBL/GenBank/DDBJ whole genome shotgun (WGS) entry which is preliminary data.</text>
</comment>
<reference evidence="11 12" key="1">
    <citation type="submission" date="2019-06" db="EMBL/GenBank/DDBJ databases">
        <title>Sequencing the genomes of 1000 actinobacteria strains.</title>
        <authorList>
            <person name="Klenk H.-P."/>
        </authorList>
    </citation>
    <scope>NUCLEOTIDE SEQUENCE [LARGE SCALE GENOMIC DNA]</scope>
    <source>
        <strain evidence="11 12">DSM 8251</strain>
    </source>
</reference>
<dbReference type="PANTHER" id="PTHR42982:SF1">
    <property type="entry name" value="SEC-INDEPENDENT PROTEIN TRANSLOCASE PROTEIN TATA"/>
    <property type="match status" value="1"/>
</dbReference>
<evidence type="ECO:0000256" key="5">
    <source>
        <dbReference type="ARBA" id="ARBA00022927"/>
    </source>
</evidence>
<dbReference type="PANTHER" id="PTHR42982">
    <property type="entry name" value="SEC-INDEPENDENT PROTEIN TRANSLOCASE PROTEIN TATA"/>
    <property type="match status" value="1"/>
</dbReference>
<keyword evidence="4 9" id="KW-0812">Transmembrane</keyword>
<feature type="region of interest" description="Disordered" evidence="10">
    <location>
        <begin position="47"/>
        <end position="107"/>
    </location>
</feature>
<dbReference type="Gene3D" id="1.20.5.3310">
    <property type="match status" value="1"/>
</dbReference>
<evidence type="ECO:0000256" key="7">
    <source>
        <dbReference type="ARBA" id="ARBA00023010"/>
    </source>
</evidence>
<name>A0A542Z7E0_9ACTN</name>
<evidence type="ECO:0000256" key="4">
    <source>
        <dbReference type="ARBA" id="ARBA00022692"/>
    </source>
</evidence>
<evidence type="ECO:0000256" key="9">
    <source>
        <dbReference type="HAMAP-Rule" id="MF_00236"/>
    </source>
</evidence>
<keyword evidence="2 9" id="KW-0813">Transport</keyword>
<evidence type="ECO:0000256" key="8">
    <source>
        <dbReference type="ARBA" id="ARBA00023136"/>
    </source>
</evidence>
<proteinExistence type="inferred from homology"/>
<evidence type="ECO:0000313" key="11">
    <source>
        <dbReference type="EMBL" id="TQL56248.1"/>
    </source>
</evidence>
<dbReference type="GO" id="GO:0043953">
    <property type="term" value="P:protein transport by the Tat complex"/>
    <property type="evidence" value="ECO:0007669"/>
    <property type="project" value="UniProtKB-UniRule"/>
</dbReference>